<dbReference type="InterPro" id="IPR032466">
    <property type="entry name" value="Metal_Hydrolase"/>
</dbReference>
<dbReference type="GO" id="GO:0005737">
    <property type="term" value="C:cytoplasm"/>
    <property type="evidence" value="ECO:0007669"/>
    <property type="project" value="TreeGrafter"/>
</dbReference>
<dbReference type="SUPFAM" id="SSF51556">
    <property type="entry name" value="Metallo-dependent hydrolases"/>
    <property type="match status" value="1"/>
</dbReference>
<feature type="domain" description="Amidohydrolase-related" evidence="7">
    <location>
        <begin position="89"/>
        <end position="456"/>
    </location>
</feature>
<dbReference type="GO" id="GO:0004038">
    <property type="term" value="F:allantoinase activity"/>
    <property type="evidence" value="ECO:0007669"/>
    <property type="project" value="TreeGrafter"/>
</dbReference>
<dbReference type="PANTHER" id="PTHR43668">
    <property type="entry name" value="ALLANTOINASE"/>
    <property type="match status" value="1"/>
</dbReference>
<comment type="function">
    <text evidence="2">Catalyzes the reversible cyclization of carbamoyl aspartate to dihydroorotate.</text>
</comment>
<dbReference type="GO" id="GO:0006221">
    <property type="term" value="P:pyrimidine nucleotide biosynthetic process"/>
    <property type="evidence" value="ECO:0007669"/>
    <property type="project" value="UniProtKB-KW"/>
</dbReference>
<gene>
    <name evidence="8" type="ORF">IAA96_01925</name>
</gene>
<sequence>MTDKNSGLLQKALRLSETGSPQPAEKRRGSVFVQHARLVDRDTDTPGAVLICGGKIAEVYTGDNLAAAEKAAQAARAAGIPVVDAQGKILTPAFTDLHAHFRDPGFPEKETLESGSRAAVAGGYTAAVLMANTDPVISSAGAAADVVRRAAQYGRLRVFQAVSLTAGFNGTDVSPLSVLQPQDVPLASEDGRDVEQAAVMLDAMQACAAAGLMVSCHSEEASLGVRANRMRQAGDFRAAERLFRLAEEINTERNLLLAEEAGCRVHIAHVSTKDALEAVRRAKERRRGFVSCEATPHHLCLHDGSLNGGTGDTVNPPLRPESDRQALVEGLCSGVIDVIATDHAPHTAADKRAGAPGFSGIQTAFSLCYTELVQTGVLSFSGLSARMAAAPAALLSLPRGLLKTGYDGDVALIDPAASFTVDPDSPFWFSRGKNTPLRGRVLSGAVLRVWKAGEQVFRLAENAEACFPG</sequence>
<dbReference type="InterPro" id="IPR011059">
    <property type="entry name" value="Metal-dep_hydrolase_composite"/>
</dbReference>
<dbReference type="InterPro" id="IPR002195">
    <property type="entry name" value="Dihydroorotase_CS"/>
</dbReference>
<dbReference type="GO" id="GO:0004151">
    <property type="term" value="F:dihydroorotase activity"/>
    <property type="evidence" value="ECO:0007669"/>
    <property type="project" value="InterPro"/>
</dbReference>
<reference evidence="8" key="1">
    <citation type="submission" date="2020-10" db="EMBL/GenBank/DDBJ databases">
        <authorList>
            <person name="Gilroy R."/>
        </authorList>
    </citation>
    <scope>NUCLEOTIDE SEQUENCE</scope>
    <source>
        <strain evidence="8">B3-4054</strain>
    </source>
</reference>
<dbReference type="GO" id="GO:0006145">
    <property type="term" value="P:purine nucleobase catabolic process"/>
    <property type="evidence" value="ECO:0007669"/>
    <property type="project" value="TreeGrafter"/>
</dbReference>
<comment type="cofactor">
    <cofactor evidence="1">
        <name>Zn(2+)</name>
        <dbReference type="ChEBI" id="CHEBI:29105"/>
    </cofactor>
</comment>
<dbReference type="InterPro" id="IPR050138">
    <property type="entry name" value="DHOase/Allantoinase_Hydrolase"/>
</dbReference>
<dbReference type="InterPro" id="IPR006680">
    <property type="entry name" value="Amidohydro-rel"/>
</dbReference>
<dbReference type="PROSITE" id="PS00483">
    <property type="entry name" value="DIHYDROOROTASE_2"/>
    <property type="match status" value="1"/>
</dbReference>
<dbReference type="NCBIfam" id="TIGR00857">
    <property type="entry name" value="pyrC_multi"/>
    <property type="match status" value="1"/>
</dbReference>
<evidence type="ECO:0000256" key="2">
    <source>
        <dbReference type="ARBA" id="ARBA00002368"/>
    </source>
</evidence>
<evidence type="ECO:0000256" key="6">
    <source>
        <dbReference type="ARBA" id="ARBA00022975"/>
    </source>
</evidence>
<evidence type="ECO:0000313" key="8">
    <source>
        <dbReference type="EMBL" id="MBO8449846.1"/>
    </source>
</evidence>
<dbReference type="Pfam" id="PF01979">
    <property type="entry name" value="Amidohydro_1"/>
    <property type="match status" value="1"/>
</dbReference>
<protein>
    <submittedName>
        <fullName evidence="8">Dihydroorotase</fullName>
    </submittedName>
</protein>
<dbReference type="PROSITE" id="PS00482">
    <property type="entry name" value="DIHYDROOROTASE_1"/>
    <property type="match status" value="1"/>
</dbReference>
<reference evidence="8" key="2">
    <citation type="journal article" date="2021" name="PeerJ">
        <title>Extensive microbial diversity within the chicken gut microbiome revealed by metagenomics and culture.</title>
        <authorList>
            <person name="Gilroy R."/>
            <person name="Ravi A."/>
            <person name="Getino M."/>
            <person name="Pursley I."/>
            <person name="Horton D.L."/>
            <person name="Alikhan N.F."/>
            <person name="Baker D."/>
            <person name="Gharbi K."/>
            <person name="Hall N."/>
            <person name="Watson M."/>
            <person name="Adriaenssens E.M."/>
            <person name="Foster-Nyarko E."/>
            <person name="Jarju S."/>
            <person name="Secka A."/>
            <person name="Antonio M."/>
            <person name="Oren A."/>
            <person name="Chaudhuri R.R."/>
            <person name="La Ragione R."/>
            <person name="Hildebrand F."/>
            <person name="Pallen M.J."/>
        </authorList>
    </citation>
    <scope>NUCLEOTIDE SEQUENCE</scope>
    <source>
        <strain evidence="8">B3-4054</strain>
    </source>
</reference>
<proteinExistence type="inferred from homology"/>
<dbReference type="PANTHER" id="PTHR43668:SF2">
    <property type="entry name" value="ALLANTOINASE"/>
    <property type="match status" value="1"/>
</dbReference>
<keyword evidence="6" id="KW-0665">Pyrimidine biosynthesis</keyword>
<keyword evidence="5" id="KW-0378">Hydrolase</keyword>
<comment type="caution">
    <text evidence="8">The sequence shown here is derived from an EMBL/GenBank/DDBJ whole genome shotgun (WGS) entry which is preliminary data.</text>
</comment>
<evidence type="ECO:0000259" key="7">
    <source>
        <dbReference type="Pfam" id="PF01979"/>
    </source>
</evidence>
<dbReference type="Proteomes" id="UP000823616">
    <property type="component" value="Unassembled WGS sequence"/>
</dbReference>
<evidence type="ECO:0000256" key="4">
    <source>
        <dbReference type="ARBA" id="ARBA00022723"/>
    </source>
</evidence>
<accession>A0A9D9ENK2</accession>
<dbReference type="GO" id="GO:0046872">
    <property type="term" value="F:metal ion binding"/>
    <property type="evidence" value="ECO:0007669"/>
    <property type="project" value="UniProtKB-KW"/>
</dbReference>
<dbReference type="CDD" id="cd01317">
    <property type="entry name" value="DHOase_IIa"/>
    <property type="match status" value="1"/>
</dbReference>
<comment type="similarity">
    <text evidence="3">Belongs to the metallo-dependent hydrolases superfamily. DHOase family. Class I DHOase subfamily.</text>
</comment>
<evidence type="ECO:0000256" key="3">
    <source>
        <dbReference type="ARBA" id="ARBA00010286"/>
    </source>
</evidence>
<organism evidence="8 9">
    <name type="scientific">Candidatus Avitreponema avistercoris</name>
    <dbReference type="NCBI Taxonomy" id="2840705"/>
    <lineage>
        <taxon>Bacteria</taxon>
        <taxon>Pseudomonadati</taxon>
        <taxon>Spirochaetota</taxon>
        <taxon>Spirochaetia</taxon>
        <taxon>Spirochaetales</taxon>
        <taxon>Candidatus Avitreponema</taxon>
    </lineage>
</organism>
<evidence type="ECO:0000256" key="5">
    <source>
        <dbReference type="ARBA" id="ARBA00022801"/>
    </source>
</evidence>
<keyword evidence="4" id="KW-0479">Metal-binding</keyword>
<name>A0A9D9ENK2_9SPIR</name>
<dbReference type="AlphaFoldDB" id="A0A9D9ENK2"/>
<dbReference type="Gene3D" id="3.20.20.140">
    <property type="entry name" value="Metal-dependent hydrolases"/>
    <property type="match status" value="1"/>
</dbReference>
<dbReference type="InterPro" id="IPR004722">
    <property type="entry name" value="DHOase"/>
</dbReference>
<evidence type="ECO:0000256" key="1">
    <source>
        <dbReference type="ARBA" id="ARBA00001947"/>
    </source>
</evidence>
<dbReference type="EMBL" id="JADIMS010000034">
    <property type="protein sequence ID" value="MBO8449846.1"/>
    <property type="molecule type" value="Genomic_DNA"/>
</dbReference>
<dbReference type="SUPFAM" id="SSF51338">
    <property type="entry name" value="Composite domain of metallo-dependent hydrolases"/>
    <property type="match status" value="1"/>
</dbReference>
<evidence type="ECO:0000313" key="9">
    <source>
        <dbReference type="Proteomes" id="UP000823616"/>
    </source>
</evidence>